<comment type="caution">
    <text evidence="1">The sequence shown here is derived from an EMBL/GenBank/DDBJ whole genome shotgun (WGS) entry which is preliminary data.</text>
</comment>
<protein>
    <submittedName>
        <fullName evidence="1">Uncharacterized protein</fullName>
    </submittedName>
</protein>
<organism evidence="1 2">
    <name type="scientific">Pseudomonas mohnii</name>
    <dbReference type="NCBI Taxonomy" id="395600"/>
    <lineage>
        <taxon>Bacteria</taxon>
        <taxon>Pseudomonadati</taxon>
        <taxon>Pseudomonadota</taxon>
        <taxon>Gammaproteobacteria</taxon>
        <taxon>Pseudomonadales</taxon>
        <taxon>Pseudomonadaceae</taxon>
        <taxon>Pseudomonas</taxon>
    </lineage>
</organism>
<dbReference type="EMBL" id="FNRV01000001">
    <property type="protein sequence ID" value="SED49600.1"/>
    <property type="molecule type" value="Genomic_DNA"/>
</dbReference>
<sequence length="55" mass="5651">MAVSQAAVMLDVTMPSLASQLLQEVGMHAQSVSNRETCGSGLASEGVCTFDMCAS</sequence>
<name>A0ABY0YFB8_9PSED</name>
<accession>A0ABY0YFB8</accession>
<evidence type="ECO:0000313" key="2">
    <source>
        <dbReference type="Proteomes" id="UP000199665"/>
    </source>
</evidence>
<keyword evidence="2" id="KW-1185">Reference proteome</keyword>
<proteinExistence type="predicted"/>
<gene>
    <name evidence="1" type="ORF">SAMN05216205_5394</name>
</gene>
<evidence type="ECO:0000313" key="1">
    <source>
        <dbReference type="EMBL" id="SED49600.1"/>
    </source>
</evidence>
<dbReference type="Proteomes" id="UP000199665">
    <property type="component" value="Unassembled WGS sequence"/>
</dbReference>
<reference evidence="1 2" key="1">
    <citation type="submission" date="2016-10" db="EMBL/GenBank/DDBJ databases">
        <authorList>
            <person name="Varghese N."/>
            <person name="Submissions S."/>
        </authorList>
    </citation>
    <scope>NUCLEOTIDE SEQUENCE [LARGE SCALE GENOMIC DNA]</scope>
    <source>
        <strain evidence="1 2">DSM 18327</strain>
    </source>
</reference>